<proteinExistence type="predicted"/>
<feature type="compositionally biased region" description="Acidic residues" evidence="1">
    <location>
        <begin position="14"/>
        <end position="29"/>
    </location>
</feature>
<evidence type="ECO:0000256" key="2">
    <source>
        <dbReference type="SAM" id="Phobius"/>
    </source>
</evidence>
<accession>A0ABZ3FRW3</accession>
<dbReference type="Proteomes" id="UP001442841">
    <property type="component" value="Chromosome"/>
</dbReference>
<evidence type="ECO:0000313" key="4">
    <source>
        <dbReference type="Proteomes" id="UP001442841"/>
    </source>
</evidence>
<keyword evidence="2" id="KW-1133">Transmembrane helix</keyword>
<reference evidence="3 4" key="1">
    <citation type="submission" date="2024-04" db="EMBL/GenBank/DDBJ databases">
        <title>Isolation of an actinomycete strain from pig manure.</title>
        <authorList>
            <person name="Gong T."/>
            <person name="Yu Z."/>
            <person name="An M."/>
            <person name="Wei C."/>
            <person name="Yang W."/>
            <person name="Liu L."/>
        </authorList>
    </citation>
    <scope>NUCLEOTIDE SEQUENCE [LARGE SCALE GENOMIC DNA]</scope>
    <source>
        <strain evidence="3 4">ZF39</strain>
    </source>
</reference>
<keyword evidence="2" id="KW-0472">Membrane</keyword>
<dbReference type="EMBL" id="CP154795">
    <property type="protein sequence ID" value="XAN08475.1"/>
    <property type="molecule type" value="Genomic_DNA"/>
</dbReference>
<feature type="compositionally biased region" description="Polar residues" evidence="1">
    <location>
        <begin position="247"/>
        <end position="259"/>
    </location>
</feature>
<feature type="transmembrane region" description="Helical" evidence="2">
    <location>
        <begin position="185"/>
        <end position="207"/>
    </location>
</feature>
<dbReference type="RefSeq" id="WP_425309932.1">
    <property type="nucleotide sequence ID" value="NZ_CP154795.1"/>
</dbReference>
<protein>
    <submittedName>
        <fullName evidence="3">Uncharacterized protein</fullName>
    </submittedName>
</protein>
<evidence type="ECO:0000256" key="1">
    <source>
        <dbReference type="SAM" id="MobiDB-lite"/>
    </source>
</evidence>
<sequence>MGVSPRRAAGPLPESDDFDFWDDLSEDWVDSTSEVADAVPARALEAENPEDAENSEKSIPPSDSDVWTDSAWADDPWRSEPLPARAFAAAPDEGDDDLFADPFGDSFDEPRPSRAWVDEPEAYEPEPEPEAYEPEGREPEPEPEANEPEPAPATPLVPGRRGRARRSAGHGLLQRHGLLRRHGRGAAIVGGVAALAVAGSLLIPGLLPRLDAVPAANAHAASGALPAADADRTAGERPNRAGERTEPSTASTPAESAQPTAVAKPVTAMTVTNVAGVPRPCQIDMPITDDMSAAEITAATERQWGFDLTGPQWQQDEYRPIVELFAETLDSVDCTGYLDRVKAGNGGRLEISSLPTRSWAWGDYGLTRPGVLTLDFAKFGSGYAEGDRGRLVRLVVHEMAHSLNADRGSSPTYWTNFGRVWRANGPVSSYGSTETESFADAVGYYVARCAADNPYDSTKNRAYYDYVKANIFDGREFGGAVGTPQTCAIKGR</sequence>
<feature type="compositionally biased region" description="Acidic residues" evidence="1">
    <location>
        <begin position="118"/>
        <end position="133"/>
    </location>
</feature>
<feature type="region of interest" description="Disordered" evidence="1">
    <location>
        <begin position="1"/>
        <end position="176"/>
    </location>
</feature>
<organism evidence="3 4">
    <name type="scientific">Ammonicoccus fulvus</name>
    <dbReference type="NCBI Taxonomy" id="3138240"/>
    <lineage>
        <taxon>Bacteria</taxon>
        <taxon>Bacillati</taxon>
        <taxon>Actinomycetota</taxon>
        <taxon>Actinomycetes</taxon>
        <taxon>Propionibacteriales</taxon>
        <taxon>Propionibacteriaceae</taxon>
        <taxon>Ammonicoccus</taxon>
    </lineage>
</organism>
<keyword evidence="2" id="KW-0812">Transmembrane</keyword>
<feature type="compositionally biased region" description="Basic and acidic residues" evidence="1">
    <location>
        <begin position="229"/>
        <end position="246"/>
    </location>
</feature>
<keyword evidence="4" id="KW-1185">Reference proteome</keyword>
<evidence type="ECO:0000313" key="3">
    <source>
        <dbReference type="EMBL" id="XAN08475.1"/>
    </source>
</evidence>
<gene>
    <name evidence="3" type="ORF">AADG42_14590</name>
</gene>
<feature type="region of interest" description="Disordered" evidence="1">
    <location>
        <begin position="222"/>
        <end position="264"/>
    </location>
</feature>
<name>A0ABZ3FRW3_9ACTN</name>